<evidence type="ECO:0000313" key="4">
    <source>
        <dbReference type="Proteomes" id="UP000268652"/>
    </source>
</evidence>
<sequence>MHSHHHSERQGTTRETETFWTTGRVVVAVIAGLTLWFVFANTRQTRIRLWIPEVTMPLWLALLFTLIIGALAGRYLRHRK</sequence>
<proteinExistence type="predicted"/>
<feature type="transmembrane region" description="Helical" evidence="1">
    <location>
        <begin position="59"/>
        <end position="76"/>
    </location>
</feature>
<comment type="caution">
    <text evidence="2">The sequence shown here is derived from an EMBL/GenBank/DDBJ whole genome shotgun (WGS) entry which is preliminary data.</text>
</comment>
<reference evidence="4 5" key="1">
    <citation type="submission" date="2018-09" db="EMBL/GenBank/DDBJ databases">
        <title>Streptomyces sp. nov. DS1-2, an endophytic actinomycete isolated from roots of Dendrobium scabrilingue.</title>
        <authorList>
            <person name="Kuncharoen N."/>
            <person name="Kudo T."/>
            <person name="Ohkuma M."/>
            <person name="Yuki M."/>
            <person name="Tanasupawat S."/>
        </authorList>
    </citation>
    <scope>NUCLEOTIDE SEQUENCE [LARGE SCALE GENOMIC DNA]</scope>
    <source>
        <strain evidence="2 5">AZ1-7</strain>
        <strain evidence="3 4">DS1-2</strain>
    </source>
</reference>
<keyword evidence="1" id="KW-0472">Membrane</keyword>
<protein>
    <submittedName>
        <fullName evidence="2">LapA family protein</fullName>
    </submittedName>
</protein>
<keyword evidence="1" id="KW-0812">Transmembrane</keyword>
<dbReference type="Proteomes" id="UP000275024">
    <property type="component" value="Unassembled WGS sequence"/>
</dbReference>
<evidence type="ECO:0000313" key="3">
    <source>
        <dbReference type="EMBL" id="RKN13908.1"/>
    </source>
</evidence>
<gene>
    <name evidence="3" type="ORF">D7318_30105</name>
    <name evidence="2" type="ORF">D7319_30500</name>
</gene>
<accession>A0A3A9VUK4</accession>
<name>A0A3A9VUK4_9ACTN</name>
<organism evidence="2 5">
    <name type="scientific">Streptomyces radicis</name>
    <dbReference type="NCBI Taxonomy" id="1750517"/>
    <lineage>
        <taxon>Bacteria</taxon>
        <taxon>Bacillati</taxon>
        <taxon>Actinomycetota</taxon>
        <taxon>Actinomycetes</taxon>
        <taxon>Kitasatosporales</taxon>
        <taxon>Streptomycetaceae</taxon>
        <taxon>Streptomyces</taxon>
    </lineage>
</organism>
<dbReference type="RefSeq" id="WP_120700420.1">
    <property type="nucleotide sequence ID" value="NZ_RBDX01000043.1"/>
</dbReference>
<dbReference type="EMBL" id="RBDY01000042">
    <property type="protein sequence ID" value="RKN13908.1"/>
    <property type="molecule type" value="Genomic_DNA"/>
</dbReference>
<dbReference type="EMBL" id="RBDX01000043">
    <property type="protein sequence ID" value="RKN03853.1"/>
    <property type="molecule type" value="Genomic_DNA"/>
</dbReference>
<evidence type="ECO:0000313" key="2">
    <source>
        <dbReference type="EMBL" id="RKN03853.1"/>
    </source>
</evidence>
<evidence type="ECO:0000256" key="1">
    <source>
        <dbReference type="SAM" id="Phobius"/>
    </source>
</evidence>
<dbReference type="OrthoDB" id="4334695at2"/>
<keyword evidence="1" id="KW-1133">Transmembrane helix</keyword>
<dbReference type="Proteomes" id="UP000268652">
    <property type="component" value="Unassembled WGS sequence"/>
</dbReference>
<dbReference type="AlphaFoldDB" id="A0A3A9VUK4"/>
<evidence type="ECO:0000313" key="5">
    <source>
        <dbReference type="Proteomes" id="UP000275024"/>
    </source>
</evidence>
<keyword evidence="4" id="KW-1185">Reference proteome</keyword>
<feature type="transmembrane region" description="Helical" evidence="1">
    <location>
        <begin position="21"/>
        <end position="39"/>
    </location>
</feature>